<dbReference type="CDD" id="cd04301">
    <property type="entry name" value="NAT_SF"/>
    <property type="match status" value="1"/>
</dbReference>
<evidence type="ECO:0000313" key="4">
    <source>
        <dbReference type="EMBL" id="MBA5778030.1"/>
    </source>
</evidence>
<feature type="domain" description="N-acetyltransferase" evidence="3">
    <location>
        <begin position="1"/>
        <end position="136"/>
    </location>
</feature>
<dbReference type="Pfam" id="PF00583">
    <property type="entry name" value="Acetyltransf_1"/>
    <property type="match status" value="1"/>
</dbReference>
<dbReference type="InterPro" id="IPR016181">
    <property type="entry name" value="Acyl_CoA_acyltransferase"/>
</dbReference>
<reference evidence="4 5" key="1">
    <citation type="submission" date="2020-07" db="EMBL/GenBank/DDBJ databases">
        <title>Stappia sp., F7233, whole genome shotgun sequencing project.</title>
        <authorList>
            <person name="Jiang S."/>
            <person name="Liu Z.W."/>
            <person name="Du Z.J."/>
        </authorList>
    </citation>
    <scope>NUCLEOTIDE SEQUENCE [LARGE SCALE GENOMIC DNA]</scope>
    <source>
        <strain evidence="4 5">F7233</strain>
    </source>
</reference>
<proteinExistence type="predicted"/>
<keyword evidence="2" id="KW-0012">Acyltransferase</keyword>
<evidence type="ECO:0000259" key="3">
    <source>
        <dbReference type="PROSITE" id="PS51186"/>
    </source>
</evidence>
<keyword evidence="1 4" id="KW-0808">Transferase</keyword>
<comment type="caution">
    <text evidence="4">The sequence shown here is derived from an EMBL/GenBank/DDBJ whole genome shotgun (WGS) entry which is preliminary data.</text>
</comment>
<dbReference type="PANTHER" id="PTHR43877">
    <property type="entry name" value="AMINOALKYLPHOSPHONATE N-ACETYLTRANSFERASE-RELATED-RELATED"/>
    <property type="match status" value="1"/>
</dbReference>
<evidence type="ECO:0000256" key="1">
    <source>
        <dbReference type="ARBA" id="ARBA00022679"/>
    </source>
</evidence>
<dbReference type="AlphaFoldDB" id="A0A839AE08"/>
<protein>
    <submittedName>
        <fullName evidence="4">GNAT family N-acetyltransferase</fullName>
    </submittedName>
</protein>
<organism evidence="4 5">
    <name type="scientific">Stappia albiluteola</name>
    <dbReference type="NCBI Taxonomy" id="2758565"/>
    <lineage>
        <taxon>Bacteria</taxon>
        <taxon>Pseudomonadati</taxon>
        <taxon>Pseudomonadota</taxon>
        <taxon>Alphaproteobacteria</taxon>
        <taxon>Hyphomicrobiales</taxon>
        <taxon>Stappiaceae</taxon>
        <taxon>Stappia</taxon>
    </lineage>
</organism>
<accession>A0A839AE08</accession>
<dbReference type="InterPro" id="IPR000182">
    <property type="entry name" value="GNAT_dom"/>
</dbReference>
<keyword evidence="5" id="KW-1185">Reference proteome</keyword>
<dbReference type="Gene3D" id="3.40.630.30">
    <property type="match status" value="1"/>
</dbReference>
<dbReference type="SUPFAM" id="SSF55729">
    <property type="entry name" value="Acyl-CoA N-acyltransferases (Nat)"/>
    <property type="match status" value="1"/>
</dbReference>
<dbReference type="PROSITE" id="PS51186">
    <property type="entry name" value="GNAT"/>
    <property type="match status" value="1"/>
</dbReference>
<dbReference type="GO" id="GO:0016747">
    <property type="term" value="F:acyltransferase activity, transferring groups other than amino-acyl groups"/>
    <property type="evidence" value="ECO:0007669"/>
    <property type="project" value="InterPro"/>
</dbReference>
<evidence type="ECO:0000256" key="2">
    <source>
        <dbReference type="ARBA" id="ARBA00023315"/>
    </source>
</evidence>
<dbReference type="PANTHER" id="PTHR43877:SF2">
    <property type="entry name" value="AMINOALKYLPHOSPHONATE N-ACETYLTRANSFERASE-RELATED"/>
    <property type="match status" value="1"/>
</dbReference>
<dbReference type="InterPro" id="IPR050832">
    <property type="entry name" value="Bact_Acetyltransf"/>
</dbReference>
<evidence type="ECO:0000313" key="5">
    <source>
        <dbReference type="Proteomes" id="UP000541109"/>
    </source>
</evidence>
<dbReference type="EMBL" id="JACFXV010000054">
    <property type="protein sequence ID" value="MBA5778030.1"/>
    <property type="molecule type" value="Genomic_DNA"/>
</dbReference>
<name>A0A839AE08_9HYPH</name>
<sequence>MIALIEAGSVGARAPAETGDIGPYLAAFRHMDAHPDTELYVARSRDGDVVGMLILSFVYGLAFQGKPRAQAESVHVRADFRSQGIGTQLMAHIIQRAREKGCCMVQLTSNKARDNAHRFYERLGFVPSHTGFKLML</sequence>
<dbReference type="Proteomes" id="UP000541109">
    <property type="component" value="Unassembled WGS sequence"/>
</dbReference>
<gene>
    <name evidence="4" type="ORF">H2509_12935</name>
</gene>